<dbReference type="Proteomes" id="UP000035642">
    <property type="component" value="Unassembled WGS sequence"/>
</dbReference>
<reference evidence="2" key="2">
    <citation type="submission" date="2017-02" db="UniProtKB">
        <authorList>
            <consortium name="WormBaseParasite"/>
        </authorList>
    </citation>
    <scope>IDENTIFICATION</scope>
</reference>
<reference evidence="1" key="1">
    <citation type="submission" date="2012-09" db="EMBL/GenBank/DDBJ databases">
        <authorList>
            <person name="Martin A.A."/>
        </authorList>
    </citation>
    <scope>NUCLEOTIDE SEQUENCE</scope>
</reference>
<dbReference type="AlphaFoldDB" id="A0A0K0D6F1"/>
<proteinExistence type="predicted"/>
<evidence type="ECO:0000313" key="1">
    <source>
        <dbReference type="Proteomes" id="UP000035642"/>
    </source>
</evidence>
<accession>A0A0K0D6F1</accession>
<dbReference type="WBParaSite" id="ACAC_0000564601-mRNA-1">
    <property type="protein sequence ID" value="ACAC_0000564601-mRNA-1"/>
    <property type="gene ID" value="ACAC_0000564601"/>
</dbReference>
<organism evidence="1 2">
    <name type="scientific">Angiostrongylus cantonensis</name>
    <name type="common">Rat lungworm</name>
    <dbReference type="NCBI Taxonomy" id="6313"/>
    <lineage>
        <taxon>Eukaryota</taxon>
        <taxon>Metazoa</taxon>
        <taxon>Ecdysozoa</taxon>
        <taxon>Nematoda</taxon>
        <taxon>Chromadorea</taxon>
        <taxon>Rhabditida</taxon>
        <taxon>Rhabditina</taxon>
        <taxon>Rhabditomorpha</taxon>
        <taxon>Strongyloidea</taxon>
        <taxon>Metastrongylidae</taxon>
        <taxon>Angiostrongylus</taxon>
    </lineage>
</organism>
<keyword evidence="1" id="KW-1185">Reference proteome</keyword>
<protein>
    <submittedName>
        <fullName evidence="2">Secreted protein</fullName>
    </submittedName>
</protein>
<sequence>MLVVLQLFEGLNGRLERCAKCTMKNFVQPIMNTESGMERNEGFIVSVVDHIILVHEKSCVADLAAAMAV</sequence>
<name>A0A0K0D6F1_ANGCA</name>
<evidence type="ECO:0000313" key="2">
    <source>
        <dbReference type="WBParaSite" id="ACAC_0000564601-mRNA-1"/>
    </source>
</evidence>